<dbReference type="OrthoDB" id="2437318at2759"/>
<name>A0A5J4TMV0_9EUKA</name>
<evidence type="ECO:0000313" key="1">
    <source>
        <dbReference type="EMBL" id="KAA6359567.1"/>
    </source>
</evidence>
<feature type="non-terminal residue" evidence="1">
    <location>
        <position position="433"/>
    </location>
</feature>
<protein>
    <submittedName>
        <fullName evidence="1">Uncharacterized protein</fullName>
    </submittedName>
</protein>
<feature type="non-terminal residue" evidence="1">
    <location>
        <position position="1"/>
    </location>
</feature>
<organism evidence="1 2">
    <name type="scientific">Streblomastix strix</name>
    <dbReference type="NCBI Taxonomy" id="222440"/>
    <lineage>
        <taxon>Eukaryota</taxon>
        <taxon>Metamonada</taxon>
        <taxon>Preaxostyla</taxon>
        <taxon>Oxymonadida</taxon>
        <taxon>Streblomastigidae</taxon>
        <taxon>Streblomastix</taxon>
    </lineage>
</organism>
<dbReference type="AlphaFoldDB" id="A0A5J4TMV0"/>
<dbReference type="InterPro" id="IPR052766">
    <property type="entry name" value="S41A_metabolite_peptidase"/>
</dbReference>
<gene>
    <name evidence="1" type="ORF">EZS28_044906</name>
</gene>
<dbReference type="PANTHER" id="PTHR37049">
    <property type="entry name" value="PEPTIDASE S41 FAMILY PROTEIN"/>
    <property type="match status" value="1"/>
</dbReference>
<dbReference type="PANTHER" id="PTHR37049:SF4">
    <property type="entry name" value="RHODANESE DOMAIN-CONTAINING PROTEIN"/>
    <property type="match status" value="1"/>
</dbReference>
<dbReference type="EMBL" id="SNRW01028184">
    <property type="protein sequence ID" value="KAA6359567.1"/>
    <property type="molecule type" value="Genomic_DNA"/>
</dbReference>
<sequence length="433" mass="49179">LMRERKDQAELFLHPEYLTADEYFYTRGGRRRQTFSTLKDGGSLNVDLTEKSIMYMNHINPFIQFADTLKQKRKELFSPENVLVITDGLCASSCSQFIKAVGQKHLARIVAVGLHDPRDPNARFDAGIASSASATSVSNIQNQKNNINFSYLMNTTNIPLNLFRNVTMLGFADRELYGYTEDTKDKLLEYEIIDADFRYEFANNINEVPTTEQQLEEFYRNILKSEENYFKQAIDQGQLSFEQDGEGEEKAKKCLSWEIDFAQAAIKGNCKRCSRLDQHSVFGYPCTTRGITDKEGRNADGTAKIGIYDTNKCIFSHCKVGYYRKNVQVNGSFIDQCIEIPLAYKETRQEMTPDQSEDIFTDQDVCGDQCFNITSTTPTDLCPCPTDPGKLDDDPRKDGLCKCKNIIETTPVNTCACPTDQQKLDQDPRKDGL</sequence>
<proteinExistence type="predicted"/>
<comment type="caution">
    <text evidence="1">The sequence shown here is derived from an EMBL/GenBank/DDBJ whole genome shotgun (WGS) entry which is preliminary data.</text>
</comment>
<accession>A0A5J4TMV0</accession>
<reference evidence="1 2" key="1">
    <citation type="submission" date="2019-03" db="EMBL/GenBank/DDBJ databases">
        <title>Single cell metagenomics reveals metabolic interactions within the superorganism composed of flagellate Streblomastix strix and complex community of Bacteroidetes bacteria on its surface.</title>
        <authorList>
            <person name="Treitli S.C."/>
            <person name="Kolisko M."/>
            <person name="Husnik F."/>
            <person name="Keeling P."/>
            <person name="Hampl V."/>
        </authorList>
    </citation>
    <scope>NUCLEOTIDE SEQUENCE [LARGE SCALE GENOMIC DNA]</scope>
    <source>
        <strain evidence="1">ST1C</strain>
    </source>
</reference>
<dbReference type="Proteomes" id="UP000324800">
    <property type="component" value="Unassembled WGS sequence"/>
</dbReference>
<evidence type="ECO:0000313" key="2">
    <source>
        <dbReference type="Proteomes" id="UP000324800"/>
    </source>
</evidence>